<sequence>MVRAADAEAVKSGERGVRAQVRAALPNAVGVRGRGAREERHDGALEVEVHLQVEILDPAERGGERGCPAPELGPGGEAVGAEKAGGDVLAPEAERLLERGPPGVVLERGVRAGGGERGREGGKPEPDREVERGVTPGYVAAVERRGDGRRQADLAGGVGCGEDAGRVRERREAREDGGQPGGVPQRDAVVRRAVRVVGRPDRRRRRALGPRAGAGAAAGGGRG</sequence>
<accession>A0A0A9F0X2</accession>
<proteinExistence type="predicted"/>
<feature type="compositionally biased region" description="Basic and acidic residues" evidence="1">
    <location>
        <begin position="142"/>
        <end position="152"/>
    </location>
</feature>
<feature type="compositionally biased region" description="Basic and acidic residues" evidence="1">
    <location>
        <begin position="108"/>
        <end position="132"/>
    </location>
</feature>
<feature type="region of interest" description="Disordered" evidence="1">
    <location>
        <begin position="105"/>
        <end position="223"/>
    </location>
</feature>
<name>A0A0A9F0X2_ARUDO</name>
<evidence type="ECO:0000256" key="1">
    <source>
        <dbReference type="SAM" id="MobiDB-lite"/>
    </source>
</evidence>
<organism evidence="2">
    <name type="scientific">Arundo donax</name>
    <name type="common">Giant reed</name>
    <name type="synonym">Donax arundinaceus</name>
    <dbReference type="NCBI Taxonomy" id="35708"/>
    <lineage>
        <taxon>Eukaryota</taxon>
        <taxon>Viridiplantae</taxon>
        <taxon>Streptophyta</taxon>
        <taxon>Embryophyta</taxon>
        <taxon>Tracheophyta</taxon>
        <taxon>Spermatophyta</taxon>
        <taxon>Magnoliopsida</taxon>
        <taxon>Liliopsida</taxon>
        <taxon>Poales</taxon>
        <taxon>Poaceae</taxon>
        <taxon>PACMAD clade</taxon>
        <taxon>Arundinoideae</taxon>
        <taxon>Arundineae</taxon>
        <taxon>Arundo</taxon>
    </lineage>
</organism>
<evidence type="ECO:0000313" key="2">
    <source>
        <dbReference type="EMBL" id="JAE04874.1"/>
    </source>
</evidence>
<protein>
    <submittedName>
        <fullName evidence="2">Uncharacterized protein</fullName>
    </submittedName>
</protein>
<dbReference type="AlphaFoldDB" id="A0A0A9F0X2"/>
<reference evidence="2" key="1">
    <citation type="submission" date="2014-09" db="EMBL/GenBank/DDBJ databases">
        <authorList>
            <person name="Magalhaes I.L.F."/>
            <person name="Oliveira U."/>
            <person name="Santos F.R."/>
            <person name="Vidigal T.H.D.A."/>
            <person name="Brescovit A.D."/>
            <person name="Santos A.J."/>
        </authorList>
    </citation>
    <scope>NUCLEOTIDE SEQUENCE</scope>
    <source>
        <tissue evidence="2">Shoot tissue taken approximately 20 cm above the soil surface</tissue>
    </source>
</reference>
<feature type="compositionally biased region" description="Basic and acidic residues" evidence="1">
    <location>
        <begin position="163"/>
        <end position="177"/>
    </location>
</feature>
<dbReference type="EMBL" id="GBRH01193022">
    <property type="protein sequence ID" value="JAE04874.1"/>
    <property type="molecule type" value="Transcribed_RNA"/>
</dbReference>
<reference evidence="2" key="2">
    <citation type="journal article" date="2015" name="Data Brief">
        <title>Shoot transcriptome of the giant reed, Arundo donax.</title>
        <authorList>
            <person name="Barrero R.A."/>
            <person name="Guerrero F.D."/>
            <person name="Moolhuijzen P."/>
            <person name="Goolsby J.A."/>
            <person name="Tidwell J."/>
            <person name="Bellgard S.E."/>
            <person name="Bellgard M.I."/>
        </authorList>
    </citation>
    <scope>NUCLEOTIDE SEQUENCE</scope>
    <source>
        <tissue evidence="2">Shoot tissue taken approximately 20 cm above the soil surface</tissue>
    </source>
</reference>